<proteinExistence type="predicted"/>
<reference evidence="2" key="1">
    <citation type="submission" date="2019-03" db="EMBL/GenBank/DDBJ databases">
        <title>Single cell metagenomics reveals metabolic interactions within the superorganism composed of flagellate Streblomastix strix and complex community of Bacteroidetes bacteria on its surface.</title>
        <authorList>
            <person name="Treitli S.C."/>
            <person name="Kolisko M."/>
            <person name="Husnik F."/>
            <person name="Keeling P."/>
            <person name="Hampl V."/>
        </authorList>
    </citation>
    <scope>NUCLEOTIDE SEQUENCE</scope>
    <source>
        <strain evidence="2">STM</strain>
    </source>
</reference>
<name>A0A5J4SZZ5_9ZZZZ</name>
<evidence type="ECO:0000313" key="2">
    <source>
        <dbReference type="EMBL" id="KAA6351282.1"/>
    </source>
</evidence>
<organism evidence="2">
    <name type="scientific">termite gut metagenome</name>
    <dbReference type="NCBI Taxonomy" id="433724"/>
    <lineage>
        <taxon>unclassified sequences</taxon>
        <taxon>metagenomes</taxon>
        <taxon>organismal metagenomes</taxon>
    </lineage>
</organism>
<dbReference type="AlphaFoldDB" id="A0A5J4SZZ5"/>
<feature type="compositionally biased region" description="Basic and acidic residues" evidence="1">
    <location>
        <begin position="1"/>
        <end position="12"/>
    </location>
</feature>
<feature type="region of interest" description="Disordered" evidence="1">
    <location>
        <begin position="1"/>
        <end position="46"/>
    </location>
</feature>
<evidence type="ECO:0000256" key="1">
    <source>
        <dbReference type="SAM" id="MobiDB-lite"/>
    </source>
</evidence>
<protein>
    <submittedName>
        <fullName evidence="2">Uncharacterized protein</fullName>
    </submittedName>
</protein>
<accession>A0A5J4SZZ5</accession>
<sequence length="46" mass="5227">MEKKKISPEDNHANQWNSNKGMPGVNKQYAKVQGNRGKQMNGKVKK</sequence>
<gene>
    <name evidence="2" type="ORF">EZS27_001428</name>
</gene>
<dbReference type="EMBL" id="SNRY01000016">
    <property type="protein sequence ID" value="KAA6351282.1"/>
    <property type="molecule type" value="Genomic_DNA"/>
</dbReference>
<comment type="caution">
    <text evidence="2">The sequence shown here is derived from an EMBL/GenBank/DDBJ whole genome shotgun (WGS) entry which is preliminary data.</text>
</comment>